<dbReference type="InterPro" id="IPR019270">
    <property type="entry name" value="DUF2283"/>
</dbReference>
<sequence length="80" mass="9226">MKISYDTLAKAVYIELEKTRVAKTKEFAPEVFLDFDYKGELIGVELLNPGTLYLRKIAKTFHKPELARVHPRVIAEKAYV</sequence>
<dbReference type="AlphaFoldDB" id="X1E534"/>
<accession>X1E534</accession>
<gene>
    <name evidence="1" type="ORF">S03H2_05672</name>
</gene>
<comment type="caution">
    <text evidence="1">The sequence shown here is derived from an EMBL/GenBank/DDBJ whole genome shotgun (WGS) entry which is preliminary data.</text>
</comment>
<proteinExistence type="predicted"/>
<reference evidence="1" key="1">
    <citation type="journal article" date="2014" name="Front. Microbiol.">
        <title>High frequency of phylogenetically diverse reductive dehalogenase-homologous genes in deep subseafloor sedimentary metagenomes.</title>
        <authorList>
            <person name="Kawai M."/>
            <person name="Futagami T."/>
            <person name="Toyoda A."/>
            <person name="Takaki Y."/>
            <person name="Nishi S."/>
            <person name="Hori S."/>
            <person name="Arai W."/>
            <person name="Tsubouchi T."/>
            <person name="Morono Y."/>
            <person name="Uchiyama I."/>
            <person name="Ito T."/>
            <person name="Fujiyama A."/>
            <person name="Inagaki F."/>
            <person name="Takami H."/>
        </authorList>
    </citation>
    <scope>NUCLEOTIDE SEQUENCE</scope>
    <source>
        <strain evidence="1">Expedition CK06-06</strain>
    </source>
</reference>
<name>X1E534_9ZZZZ</name>
<evidence type="ECO:0008006" key="2">
    <source>
        <dbReference type="Google" id="ProtNLM"/>
    </source>
</evidence>
<dbReference type="Pfam" id="PF10049">
    <property type="entry name" value="DUF2283"/>
    <property type="match status" value="1"/>
</dbReference>
<protein>
    <recommendedName>
        <fullName evidence="2">DUF2283 domain-containing protein</fullName>
    </recommendedName>
</protein>
<organism evidence="1">
    <name type="scientific">marine sediment metagenome</name>
    <dbReference type="NCBI Taxonomy" id="412755"/>
    <lineage>
        <taxon>unclassified sequences</taxon>
        <taxon>metagenomes</taxon>
        <taxon>ecological metagenomes</taxon>
    </lineage>
</organism>
<evidence type="ECO:0000313" key="1">
    <source>
        <dbReference type="EMBL" id="GAH27662.1"/>
    </source>
</evidence>
<dbReference type="EMBL" id="BARU01002396">
    <property type="protein sequence ID" value="GAH27662.1"/>
    <property type="molecule type" value="Genomic_DNA"/>
</dbReference>